<dbReference type="EMBL" id="JAGPYM010000007">
    <property type="protein sequence ID" value="KAH6892506.1"/>
    <property type="molecule type" value="Genomic_DNA"/>
</dbReference>
<keyword evidence="3" id="KW-1185">Reference proteome</keyword>
<comment type="caution">
    <text evidence="2">The sequence shown here is derived from an EMBL/GenBank/DDBJ whole genome shotgun (WGS) entry which is preliminary data.</text>
</comment>
<feature type="domain" description="Heterokaryon incompatibility" evidence="1">
    <location>
        <begin position="56"/>
        <end position="206"/>
    </location>
</feature>
<dbReference type="PANTHER" id="PTHR33112:SF16">
    <property type="entry name" value="HETEROKARYON INCOMPATIBILITY DOMAIN-CONTAINING PROTEIN"/>
    <property type="match status" value="1"/>
</dbReference>
<dbReference type="OrthoDB" id="5125733at2759"/>
<proteinExistence type="predicted"/>
<evidence type="ECO:0000259" key="1">
    <source>
        <dbReference type="Pfam" id="PF06985"/>
    </source>
</evidence>
<dbReference type="Pfam" id="PF06985">
    <property type="entry name" value="HET"/>
    <property type="match status" value="1"/>
</dbReference>
<dbReference type="AlphaFoldDB" id="A0A9P8W8G4"/>
<evidence type="ECO:0000313" key="3">
    <source>
        <dbReference type="Proteomes" id="UP000777438"/>
    </source>
</evidence>
<dbReference type="InterPro" id="IPR010730">
    <property type="entry name" value="HET"/>
</dbReference>
<dbReference type="Proteomes" id="UP000777438">
    <property type="component" value="Unassembled WGS sequence"/>
</dbReference>
<protein>
    <submittedName>
        <fullName evidence="2">Heterokaryon incompatibility protein-domain-containing protein</fullName>
    </submittedName>
</protein>
<sequence length="517" mass="57843">ASAEAFDLARRWVQGCIQNHPACAAESELFMPKRILEISSSTKSIHVRNNASPAPYAALSYCWGGPQRVTLTLSHLGSPEVSFPTNTLPSTIQDAVRVCGELGLNYLWVDALCIVQDDPEDKAVEISNMADIYRNSYVTISASRAKTVDLGFLQPRSPLGAGNDPCAFRLPYESKDRVAGSVVLIEEASSQLYVDPLSTRAWAFQEFVLSPRVLDYGELRTTWICKADNKPTDGFMSSPTSCWSRQRFHELFSAASKATLKPHELWSVLVQCYMSGDLTEASDRLPALAGIASRFHQIIQDDYIAGCWKKHIWLDLLWWHEATEQKRPSRYFAPSWSWASIPNTYGKFNCISTNSCLVDDAFEVLDYKIQPLHQGFQYGSLASGFLQIRGRIVAAECLPALANIQHNNTNTEVDVPGHVRLPLSSSIIRDPEFQQFDCSACPVSGLLVCWDKKRSLIRGILLCEVKPEYFIRAGLLTVERGYVIPGGNGRSNDWTKAVVSSFKVWRESLPIKRMKIF</sequence>
<organism evidence="2 3">
    <name type="scientific">Thelonectria olida</name>
    <dbReference type="NCBI Taxonomy" id="1576542"/>
    <lineage>
        <taxon>Eukaryota</taxon>
        <taxon>Fungi</taxon>
        <taxon>Dikarya</taxon>
        <taxon>Ascomycota</taxon>
        <taxon>Pezizomycotina</taxon>
        <taxon>Sordariomycetes</taxon>
        <taxon>Hypocreomycetidae</taxon>
        <taxon>Hypocreales</taxon>
        <taxon>Nectriaceae</taxon>
        <taxon>Thelonectria</taxon>
    </lineage>
</organism>
<accession>A0A9P8W8G4</accession>
<reference evidence="2 3" key="1">
    <citation type="journal article" date="2021" name="Nat. Commun.">
        <title>Genetic determinants of endophytism in the Arabidopsis root mycobiome.</title>
        <authorList>
            <person name="Mesny F."/>
            <person name="Miyauchi S."/>
            <person name="Thiergart T."/>
            <person name="Pickel B."/>
            <person name="Atanasova L."/>
            <person name="Karlsson M."/>
            <person name="Huettel B."/>
            <person name="Barry K.W."/>
            <person name="Haridas S."/>
            <person name="Chen C."/>
            <person name="Bauer D."/>
            <person name="Andreopoulos W."/>
            <person name="Pangilinan J."/>
            <person name="LaButti K."/>
            <person name="Riley R."/>
            <person name="Lipzen A."/>
            <person name="Clum A."/>
            <person name="Drula E."/>
            <person name="Henrissat B."/>
            <person name="Kohler A."/>
            <person name="Grigoriev I.V."/>
            <person name="Martin F.M."/>
            <person name="Hacquard S."/>
        </authorList>
    </citation>
    <scope>NUCLEOTIDE SEQUENCE [LARGE SCALE GENOMIC DNA]</scope>
    <source>
        <strain evidence="2 3">MPI-CAGE-CH-0241</strain>
    </source>
</reference>
<name>A0A9P8W8G4_9HYPO</name>
<dbReference type="PANTHER" id="PTHR33112">
    <property type="entry name" value="DOMAIN PROTEIN, PUTATIVE-RELATED"/>
    <property type="match status" value="1"/>
</dbReference>
<gene>
    <name evidence="2" type="ORF">B0T10DRAFT_400969</name>
</gene>
<feature type="non-terminal residue" evidence="2">
    <location>
        <position position="1"/>
    </location>
</feature>
<evidence type="ECO:0000313" key="2">
    <source>
        <dbReference type="EMBL" id="KAH6892506.1"/>
    </source>
</evidence>